<dbReference type="KEGG" id="moy:CVS54_01325"/>
<dbReference type="InterPro" id="IPR021257">
    <property type="entry name" value="DUF2809"/>
</dbReference>
<dbReference type="AlphaFoldDB" id="A0A3Q9J498"/>
<feature type="transmembrane region" description="Helical" evidence="1">
    <location>
        <begin position="65"/>
        <end position="86"/>
    </location>
</feature>
<dbReference type="RefSeq" id="WP_127011985.1">
    <property type="nucleotide sequence ID" value="NZ_CP031422.1"/>
</dbReference>
<dbReference type="Proteomes" id="UP000274841">
    <property type="component" value="Chromosome"/>
</dbReference>
<dbReference type="Pfam" id="PF10990">
    <property type="entry name" value="DUF2809"/>
    <property type="match status" value="1"/>
</dbReference>
<keyword evidence="1" id="KW-1133">Transmembrane helix</keyword>
<proteinExistence type="predicted"/>
<feature type="transmembrane region" description="Helical" evidence="1">
    <location>
        <begin position="37"/>
        <end position="58"/>
    </location>
</feature>
<gene>
    <name evidence="2" type="ORF">CVS54_01325</name>
</gene>
<name>A0A3Q9J498_9MICO</name>
<evidence type="ECO:0000256" key="1">
    <source>
        <dbReference type="SAM" id="Phobius"/>
    </source>
</evidence>
<keyword evidence="1" id="KW-0812">Transmembrane</keyword>
<evidence type="ECO:0000313" key="2">
    <source>
        <dbReference type="EMBL" id="AZS40007.1"/>
    </source>
</evidence>
<keyword evidence="1" id="KW-0472">Membrane</keyword>
<reference evidence="2 3" key="1">
    <citation type="submission" date="2018-08" db="EMBL/GenBank/DDBJ databases">
        <title>Microbacterium oxydans strain HG3.</title>
        <authorList>
            <person name="ORTET P."/>
        </authorList>
    </citation>
    <scope>NUCLEOTIDE SEQUENCE [LARGE SCALE GENOMIC DNA]</scope>
    <source>
        <strain evidence="2 3">HG3</strain>
    </source>
</reference>
<accession>A0A3Q9J498</accession>
<protein>
    <recommendedName>
        <fullName evidence="4">DUF2809 domain-containing protein</fullName>
    </recommendedName>
</protein>
<feature type="transmembrane region" description="Helical" evidence="1">
    <location>
        <begin position="12"/>
        <end position="31"/>
    </location>
</feature>
<organism evidence="2 3">
    <name type="scientific">Microbacterium oxydans</name>
    <dbReference type="NCBI Taxonomy" id="82380"/>
    <lineage>
        <taxon>Bacteria</taxon>
        <taxon>Bacillati</taxon>
        <taxon>Actinomycetota</taxon>
        <taxon>Actinomycetes</taxon>
        <taxon>Micrococcales</taxon>
        <taxon>Microbacteriaceae</taxon>
        <taxon>Microbacterium</taxon>
    </lineage>
</organism>
<sequence length="150" mass="15431">MTIDAAVRSSRRRIVLAVLAVATVAIGLVIHRSAGGVVGDIIGDALYAVLIYLLVALIAVRRRPLAPALVAFVFCAGVELFQLTGIPREWASALPPVRLVLGSGFDGRDIAVYASAVAAAALVDLAVSRAAVLATPGNATGRPPEGERPV</sequence>
<feature type="transmembrane region" description="Helical" evidence="1">
    <location>
        <begin position="110"/>
        <end position="132"/>
    </location>
</feature>
<evidence type="ECO:0008006" key="4">
    <source>
        <dbReference type="Google" id="ProtNLM"/>
    </source>
</evidence>
<evidence type="ECO:0000313" key="3">
    <source>
        <dbReference type="Proteomes" id="UP000274841"/>
    </source>
</evidence>
<dbReference type="EMBL" id="CP031422">
    <property type="protein sequence ID" value="AZS40007.1"/>
    <property type="molecule type" value="Genomic_DNA"/>
</dbReference>